<feature type="transmembrane region" description="Helical" evidence="1">
    <location>
        <begin position="12"/>
        <end position="30"/>
    </location>
</feature>
<keyword evidence="1" id="KW-0812">Transmembrane</keyword>
<reference evidence="3 4" key="1">
    <citation type="submission" date="2016-06" db="EMBL/GenBank/DDBJ databases">
        <title>Gene turnover analysis identifies the evolutionary adaptation of the extremophile Acidithiobacillus caldus.</title>
        <authorList>
            <person name="Zhang X."/>
        </authorList>
    </citation>
    <scope>NUCLEOTIDE SEQUENCE [LARGE SCALE GENOMIC DNA]</scope>
    <source>
        <strain evidence="3 4">DX</strain>
    </source>
</reference>
<gene>
    <name evidence="3" type="ORF">BAE27_01785</name>
</gene>
<protein>
    <recommendedName>
        <fullName evidence="2">SHOCT domain-containing protein</fullName>
    </recommendedName>
</protein>
<evidence type="ECO:0000313" key="3">
    <source>
        <dbReference type="EMBL" id="OFC38605.1"/>
    </source>
</evidence>
<comment type="caution">
    <text evidence="3">The sequence shown here is derived from an EMBL/GenBank/DDBJ whole genome shotgun (WGS) entry which is preliminary data.</text>
</comment>
<evidence type="ECO:0000259" key="2">
    <source>
        <dbReference type="Pfam" id="PF09851"/>
    </source>
</evidence>
<evidence type="ECO:0000256" key="1">
    <source>
        <dbReference type="SAM" id="Phobius"/>
    </source>
</evidence>
<dbReference type="Proteomes" id="UP000175616">
    <property type="component" value="Unassembled WGS sequence"/>
</dbReference>
<keyword evidence="1" id="KW-0472">Membrane</keyword>
<dbReference type="EMBL" id="LZYE01000029">
    <property type="protein sequence ID" value="OFC38605.1"/>
    <property type="molecule type" value="Genomic_DNA"/>
</dbReference>
<organism evidence="3 4">
    <name type="scientific">Acidithiobacillus caldus</name>
    <dbReference type="NCBI Taxonomy" id="33059"/>
    <lineage>
        <taxon>Bacteria</taxon>
        <taxon>Pseudomonadati</taxon>
        <taxon>Pseudomonadota</taxon>
        <taxon>Acidithiobacillia</taxon>
        <taxon>Acidithiobacillales</taxon>
        <taxon>Acidithiobacillaceae</taxon>
        <taxon>Acidithiobacillus</taxon>
    </lineage>
</organism>
<accession>A0A1E7YQI6</accession>
<feature type="domain" description="SHOCT" evidence="2">
    <location>
        <begin position="48"/>
        <end position="73"/>
    </location>
</feature>
<dbReference type="AlphaFoldDB" id="A0A1E7YQI6"/>
<proteinExistence type="predicted"/>
<name>A0A1E7YQI6_9PROT</name>
<sequence>MNGGWGWMPWGWIFPLIFLVLMVVFMVFMMRGGMCGGSHKTSGSAETPRETLDRRYARGEITREEYQQMRKDLEG</sequence>
<evidence type="ECO:0000313" key="4">
    <source>
        <dbReference type="Proteomes" id="UP000175616"/>
    </source>
</evidence>
<keyword evidence="1" id="KW-1133">Transmembrane helix</keyword>
<dbReference type="InterPro" id="IPR018649">
    <property type="entry name" value="SHOCT"/>
</dbReference>
<dbReference type="Pfam" id="PF09851">
    <property type="entry name" value="SHOCT"/>
    <property type="match status" value="1"/>
</dbReference>